<keyword evidence="2 4" id="KW-1133">Transmembrane helix</keyword>
<feature type="transmembrane region" description="Helical" evidence="4">
    <location>
        <begin position="207"/>
        <end position="224"/>
    </location>
</feature>
<evidence type="ECO:0000313" key="5">
    <source>
        <dbReference type="EMBL" id="GMT21414.1"/>
    </source>
</evidence>
<evidence type="ECO:0000256" key="2">
    <source>
        <dbReference type="ARBA" id="ARBA00022989"/>
    </source>
</evidence>
<comment type="caution">
    <text evidence="5">The sequence shown here is derived from an EMBL/GenBank/DDBJ whole genome shotgun (WGS) entry which is preliminary data.</text>
</comment>
<accession>A0AAV5VUI1</accession>
<dbReference type="Proteomes" id="UP001432322">
    <property type="component" value="Unassembled WGS sequence"/>
</dbReference>
<evidence type="ECO:0000256" key="3">
    <source>
        <dbReference type="ARBA" id="ARBA00023136"/>
    </source>
</evidence>
<evidence type="ECO:0000256" key="4">
    <source>
        <dbReference type="SAM" id="Phobius"/>
    </source>
</evidence>
<protein>
    <recommendedName>
        <fullName evidence="7">G protein-coupled receptor</fullName>
    </recommendedName>
</protein>
<feature type="transmembrane region" description="Helical" evidence="4">
    <location>
        <begin position="46"/>
        <end position="67"/>
    </location>
</feature>
<evidence type="ECO:0008006" key="7">
    <source>
        <dbReference type="Google" id="ProtNLM"/>
    </source>
</evidence>
<evidence type="ECO:0000256" key="1">
    <source>
        <dbReference type="ARBA" id="ARBA00022692"/>
    </source>
</evidence>
<proteinExistence type="predicted"/>
<evidence type="ECO:0000313" key="6">
    <source>
        <dbReference type="Proteomes" id="UP001432322"/>
    </source>
</evidence>
<dbReference type="Gene3D" id="1.20.1560.10">
    <property type="entry name" value="ABC transporter type 1, transmembrane domain"/>
    <property type="match status" value="1"/>
</dbReference>
<dbReference type="GO" id="GO:0016020">
    <property type="term" value="C:membrane"/>
    <property type="evidence" value="ECO:0007669"/>
    <property type="project" value="InterPro"/>
</dbReference>
<feature type="transmembrane region" description="Helical" evidence="4">
    <location>
        <begin position="110"/>
        <end position="129"/>
    </location>
</feature>
<dbReference type="EMBL" id="BTSY01000004">
    <property type="protein sequence ID" value="GMT21414.1"/>
    <property type="molecule type" value="Genomic_DNA"/>
</dbReference>
<keyword evidence="1 4" id="KW-0812">Transmembrane</keyword>
<keyword evidence="6" id="KW-1185">Reference proteome</keyword>
<dbReference type="GO" id="GO:0005524">
    <property type="term" value="F:ATP binding"/>
    <property type="evidence" value="ECO:0007669"/>
    <property type="project" value="InterPro"/>
</dbReference>
<dbReference type="InterPro" id="IPR036640">
    <property type="entry name" value="ABC1_TM_sf"/>
</dbReference>
<feature type="non-terminal residue" evidence="5">
    <location>
        <position position="240"/>
    </location>
</feature>
<dbReference type="AlphaFoldDB" id="A0AAV5VUI1"/>
<feature type="transmembrane region" description="Helical" evidence="4">
    <location>
        <begin position="79"/>
        <end position="98"/>
    </location>
</feature>
<reference evidence="5" key="1">
    <citation type="submission" date="2023-10" db="EMBL/GenBank/DDBJ databases">
        <title>Genome assembly of Pristionchus species.</title>
        <authorList>
            <person name="Yoshida K."/>
            <person name="Sommer R.J."/>
        </authorList>
    </citation>
    <scope>NUCLEOTIDE SEQUENCE</scope>
    <source>
        <strain evidence="5">RS5133</strain>
    </source>
</reference>
<sequence>TFFLLDVTITLTLFGHFDSQNFSIAKALEQLNALPSYSISSSPLDFLLISVIRLALFAASSYLHSIGKSSVVARLNKPISAFCVASVSFALLKFLLFSEQERLLDYAGTWLLPAWTVLSSALFYALWVVEFETCFEKSDGGVQEDDEVAITKKEQILILLRYSIENWPWLLLGTTLTTATAAVQVAIPHYKSEVMNGITAIQDSVDIFISAKILAALTVISMVLTGTRNSCFSRVNARTV</sequence>
<feature type="non-terminal residue" evidence="5">
    <location>
        <position position="1"/>
    </location>
</feature>
<gene>
    <name evidence="5" type="ORF">PFISCL1PPCAC_12711</name>
</gene>
<dbReference type="SUPFAM" id="SSF90123">
    <property type="entry name" value="ABC transporter transmembrane region"/>
    <property type="match status" value="1"/>
</dbReference>
<keyword evidence="3 4" id="KW-0472">Membrane</keyword>
<organism evidence="5 6">
    <name type="scientific">Pristionchus fissidentatus</name>
    <dbReference type="NCBI Taxonomy" id="1538716"/>
    <lineage>
        <taxon>Eukaryota</taxon>
        <taxon>Metazoa</taxon>
        <taxon>Ecdysozoa</taxon>
        <taxon>Nematoda</taxon>
        <taxon>Chromadorea</taxon>
        <taxon>Rhabditida</taxon>
        <taxon>Rhabditina</taxon>
        <taxon>Diplogasteromorpha</taxon>
        <taxon>Diplogasteroidea</taxon>
        <taxon>Neodiplogasteridae</taxon>
        <taxon>Pristionchus</taxon>
    </lineage>
</organism>
<feature type="transmembrane region" description="Helical" evidence="4">
    <location>
        <begin position="167"/>
        <end position="187"/>
    </location>
</feature>
<name>A0AAV5VUI1_9BILA</name>